<dbReference type="AlphaFoldDB" id="A0A2T7AUI5"/>
<dbReference type="Proteomes" id="UP000244378">
    <property type="component" value="Unassembled WGS sequence"/>
</dbReference>
<reference evidence="1 4" key="2">
    <citation type="submission" date="2019-08" db="EMBL/GenBank/DDBJ databases">
        <title>Prevalence, distribution, and phylogeny of type two toxin-antitoxin genes possessed by Cronobacter species where C. sakazakii homologs follow sequence type lineages.</title>
        <authorList>
            <person name="Finkelstein S."/>
            <person name="Negrete F."/>
            <person name="Jang H."/>
            <person name="Gopinath G.R."/>
            <person name="Tall B.D."/>
        </authorList>
    </citation>
    <scope>NUCLEOTIDE SEQUENCE [LARGE SCALE GENOMIC DNA]</scope>
    <source>
        <strain evidence="1 4">MOD1_GK1257</strain>
    </source>
</reference>
<evidence type="ECO:0000313" key="1">
    <source>
        <dbReference type="EMBL" id="KAB0883790.1"/>
    </source>
</evidence>
<dbReference type="EMBL" id="WAGD01000013">
    <property type="protein sequence ID" value="KAB0883790.1"/>
    <property type="molecule type" value="Genomic_DNA"/>
</dbReference>
<organism evidence="2 3">
    <name type="scientific">Cronobacter muytjensii</name>
    <dbReference type="NCBI Taxonomy" id="413501"/>
    <lineage>
        <taxon>Bacteria</taxon>
        <taxon>Pseudomonadati</taxon>
        <taxon>Pseudomonadota</taxon>
        <taxon>Gammaproteobacteria</taxon>
        <taxon>Enterobacterales</taxon>
        <taxon>Enterobacteriaceae</taxon>
        <taxon>Cronobacter</taxon>
    </lineage>
</organism>
<evidence type="ECO:0000313" key="2">
    <source>
        <dbReference type="EMBL" id="PUX15440.1"/>
    </source>
</evidence>
<evidence type="ECO:0008006" key="5">
    <source>
        <dbReference type="Google" id="ProtNLM"/>
    </source>
</evidence>
<keyword evidence="4" id="KW-1185">Reference proteome</keyword>
<reference evidence="2 3" key="1">
    <citation type="submission" date="2016-12" db="EMBL/GenBank/DDBJ databases">
        <title>Analysis of the Molecular Diversity Among Cronobacter Species Isolated from Filth Flies Using a Pan Genomic DNA Microarray.</title>
        <authorList>
            <person name="Pava-Ripoll M."/>
            <person name="Tall B."/>
            <person name="Farber J."/>
            <person name="Fanning S."/>
            <person name="Lehner A."/>
            <person name="Stephan R."/>
            <person name="Pagotto F."/>
            <person name="Iverson C."/>
            <person name="Ziobro G."/>
            <person name="Miller A."/>
            <person name="Pearson R."/>
            <person name="Yan Q."/>
            <person name="Kim M."/>
            <person name="Jeong S."/>
            <person name="Park J."/>
            <person name="Jun S."/>
            <person name="Choi H."/>
            <person name="Chung T."/>
            <person name="Yoo Y."/>
            <person name="Park E."/>
            <person name="Hwang S."/>
            <person name="Lee B."/>
            <person name="Sathyamoorthy V."/>
            <person name="Carter L."/>
            <person name="Mammel M."/>
            <person name="Jackson S."/>
            <person name="Kothary M."/>
            <person name="Patel I."/>
            <person name="Grim C."/>
            <person name="Gopinath G."/>
            <person name="Gangiredla J."/>
            <person name="Chase H."/>
        </authorList>
    </citation>
    <scope>NUCLEOTIDE SEQUENCE [LARGE SCALE GENOMIC DNA]</scope>
    <source>
        <strain evidence="2 3">MOD1-Md1s</strain>
    </source>
</reference>
<accession>A0A2T7AUI5</accession>
<comment type="caution">
    <text evidence="2">The sequence shown here is derived from an EMBL/GenBank/DDBJ whole genome shotgun (WGS) entry which is preliminary data.</text>
</comment>
<name>A0A2T7AUI5_9ENTR</name>
<evidence type="ECO:0000313" key="4">
    <source>
        <dbReference type="Proteomes" id="UP000469927"/>
    </source>
</evidence>
<evidence type="ECO:0000313" key="3">
    <source>
        <dbReference type="Proteomes" id="UP000244378"/>
    </source>
</evidence>
<dbReference type="RefSeq" id="WP_075192927.1">
    <property type="nucleotide sequence ID" value="NZ_JADKNN010000016.1"/>
</dbReference>
<dbReference type="OrthoDB" id="4033294at2"/>
<dbReference type="Proteomes" id="UP000469927">
    <property type="component" value="Unassembled WGS sequence"/>
</dbReference>
<protein>
    <recommendedName>
        <fullName evidence="5">Butirosin biosynthesis protein H N-terminal domain-containing protein</fullName>
    </recommendedName>
</protein>
<dbReference type="EMBL" id="MSAE01000014">
    <property type="protein sequence ID" value="PUX15440.1"/>
    <property type="molecule type" value="Genomic_DNA"/>
</dbReference>
<gene>
    <name evidence="2" type="ORF">AUN14_08070</name>
    <name evidence="1" type="ORF">FZI19_05750</name>
</gene>
<sequence>MMTDILYPHDAQLYDRRFMNCAERHAVVFLKERRAQTDLLFYRALISSDEIFRQIIQQKKPKYNFVNGCFSEPDLNALGIYPHELRGECFAQIKPDIDALIRQHGFVLISGSVFYFPHCPEYRQKHLHHLVVLNGTDEVHGRYQVADDNPASVLCQYQYGLQDVAGFFDNNGDRLARWFTLDNYDSDEATHYFQHALRDYLSHYQDSQQFLSDIEDYLKDNFEAREIKLQLLHDGFSLLSGSRTLFAHYLSLQHPDQDAITELARQLGQQAFILKSLVVKARITQRLDMADLATRARQFQEQESALLQALRTLLRGH</sequence>
<proteinExistence type="predicted"/>